<proteinExistence type="predicted"/>
<dbReference type="InterPro" id="IPR006439">
    <property type="entry name" value="HAD-SF_hydro_IA"/>
</dbReference>
<dbReference type="SFLD" id="SFLDG01129">
    <property type="entry name" value="C1.5:_HAD__Beta-PGM__Phosphata"/>
    <property type="match status" value="1"/>
</dbReference>
<organism evidence="1 2">
    <name type="scientific">Acuticoccus mangrovi</name>
    <dbReference type="NCBI Taxonomy" id="2796142"/>
    <lineage>
        <taxon>Bacteria</taxon>
        <taxon>Pseudomonadati</taxon>
        <taxon>Pseudomonadota</taxon>
        <taxon>Alphaproteobacteria</taxon>
        <taxon>Hyphomicrobiales</taxon>
        <taxon>Amorphaceae</taxon>
        <taxon>Acuticoccus</taxon>
    </lineage>
</organism>
<sequence length="220" mass="24543">MTLPASIDTFVFDLDDTLYRRSSRLHEAMIDRVVMFIQEIAGDETTARALHKTYYERYGASLVGLMKHHDVDPLDFIGFVHEVDLSPIGRGEGLADALERVPGRRLIFTNGSRRHAERVLAHLGIAHLFEAVCDIEACDFVGKPSPAAFQTLMRDHAVDPHRAVMFDDRLPNLLTAHQIGMHTVLIDEHGTSEPADHVHATAAEIAEFLSLVFGEPEPSR</sequence>
<evidence type="ECO:0000313" key="2">
    <source>
        <dbReference type="Proteomes" id="UP000609531"/>
    </source>
</evidence>
<dbReference type="SFLD" id="SFLDG01132">
    <property type="entry name" value="C1.5.3:_5'-Nucleotidase_Like"/>
    <property type="match status" value="1"/>
</dbReference>
<dbReference type="InterPro" id="IPR010237">
    <property type="entry name" value="Pyr-5-nucltdase"/>
</dbReference>
<dbReference type="NCBIfam" id="TIGR01509">
    <property type="entry name" value="HAD-SF-IA-v3"/>
    <property type="match status" value="1"/>
</dbReference>
<dbReference type="PANTHER" id="PTHR12725">
    <property type="entry name" value="HALOACID DEHALOGENASE-LIKE HYDROLASE"/>
    <property type="match status" value="1"/>
</dbReference>
<gene>
    <name evidence="1" type="ORF">JCR33_16935</name>
</gene>
<accession>A0A934IRM9</accession>
<dbReference type="SFLD" id="SFLDS00003">
    <property type="entry name" value="Haloacid_Dehalogenase"/>
    <property type="match status" value="1"/>
</dbReference>
<dbReference type="Pfam" id="PF00702">
    <property type="entry name" value="Hydrolase"/>
    <property type="match status" value="1"/>
</dbReference>
<dbReference type="Gene3D" id="3.40.50.1000">
    <property type="entry name" value="HAD superfamily/HAD-like"/>
    <property type="match status" value="1"/>
</dbReference>
<dbReference type="EMBL" id="JAEKJA010000015">
    <property type="protein sequence ID" value="MBJ3777395.1"/>
    <property type="molecule type" value="Genomic_DNA"/>
</dbReference>
<dbReference type="NCBIfam" id="TIGR01993">
    <property type="entry name" value="Pyr-5-nucltdase"/>
    <property type="match status" value="1"/>
</dbReference>
<keyword evidence="2" id="KW-1185">Reference proteome</keyword>
<dbReference type="InterPro" id="IPR036412">
    <property type="entry name" value="HAD-like_sf"/>
</dbReference>
<dbReference type="PANTHER" id="PTHR12725:SF117">
    <property type="entry name" value="HALOACID DEHALOGENASE-LIKE HYDROLASE"/>
    <property type="match status" value="1"/>
</dbReference>
<dbReference type="Gene3D" id="1.10.150.450">
    <property type="match status" value="1"/>
</dbReference>
<reference evidence="1" key="1">
    <citation type="submission" date="2020-12" db="EMBL/GenBank/DDBJ databases">
        <title>Bacterial taxonomy.</title>
        <authorList>
            <person name="Pan X."/>
        </authorList>
    </citation>
    <scope>NUCLEOTIDE SEQUENCE</scope>
    <source>
        <strain evidence="1">B2012</strain>
    </source>
</reference>
<comment type="caution">
    <text evidence="1">The sequence shown here is derived from an EMBL/GenBank/DDBJ whole genome shotgun (WGS) entry which is preliminary data.</text>
</comment>
<dbReference type="AlphaFoldDB" id="A0A934IRM9"/>
<dbReference type="RefSeq" id="WP_198883302.1">
    <property type="nucleotide sequence ID" value="NZ_JAEKJA010000015.1"/>
</dbReference>
<evidence type="ECO:0000313" key="1">
    <source>
        <dbReference type="EMBL" id="MBJ3777395.1"/>
    </source>
</evidence>
<name>A0A934IRM9_9HYPH</name>
<dbReference type="InterPro" id="IPR023214">
    <property type="entry name" value="HAD_sf"/>
</dbReference>
<dbReference type="SUPFAM" id="SSF56784">
    <property type="entry name" value="HAD-like"/>
    <property type="match status" value="1"/>
</dbReference>
<dbReference type="Proteomes" id="UP000609531">
    <property type="component" value="Unassembled WGS sequence"/>
</dbReference>
<protein>
    <submittedName>
        <fullName evidence="1">Pyrimidine 5'-nucleotidase</fullName>
    </submittedName>
</protein>